<accession>B5Y9I2</accession>
<gene>
    <name evidence="1" type="ordered locus">COPRO5265_1119</name>
</gene>
<reference evidence="1 2" key="2">
    <citation type="journal article" date="2014" name="Genome Announc.">
        <title>Complete Genome Sequence of Coprothermobacter proteolyticus DSM 5265.</title>
        <authorList>
            <person name="Alexiev A."/>
            <person name="Coil D.A."/>
            <person name="Badger J.H."/>
            <person name="Enticknap J."/>
            <person name="Ward N."/>
            <person name="Robb F.T."/>
            <person name="Eisen J.A."/>
        </authorList>
    </citation>
    <scope>NUCLEOTIDE SEQUENCE [LARGE SCALE GENOMIC DNA]</scope>
    <source>
        <strain evidence="2">ATCC 35245 / DSM 5265 / OCM 4 / BT</strain>
    </source>
</reference>
<protein>
    <submittedName>
        <fullName evidence="1">Uncharacterized protein</fullName>
    </submittedName>
</protein>
<dbReference type="EMBL" id="CP001145">
    <property type="protein sequence ID" value="ACI17435.1"/>
    <property type="molecule type" value="Genomic_DNA"/>
</dbReference>
<dbReference type="Proteomes" id="UP000001732">
    <property type="component" value="Chromosome"/>
</dbReference>
<proteinExistence type="predicted"/>
<organism evidence="1 2">
    <name type="scientific">Coprothermobacter proteolyticus (strain ATCC 35245 / DSM 5265 / OCM 4 / BT)</name>
    <dbReference type="NCBI Taxonomy" id="309798"/>
    <lineage>
        <taxon>Bacteria</taxon>
        <taxon>Pseudomonadati</taxon>
        <taxon>Coprothermobacterota</taxon>
        <taxon>Coprothermobacteria</taxon>
        <taxon>Coprothermobacterales</taxon>
        <taxon>Coprothermobacteraceae</taxon>
        <taxon>Coprothermobacter</taxon>
    </lineage>
</organism>
<dbReference type="AlphaFoldDB" id="B5Y9I2"/>
<name>B5Y9I2_COPPD</name>
<evidence type="ECO:0000313" key="1">
    <source>
        <dbReference type="EMBL" id="ACI17435.1"/>
    </source>
</evidence>
<reference evidence="2" key="1">
    <citation type="submission" date="2008-08" db="EMBL/GenBank/DDBJ databases">
        <title>The complete genome sequence of Coprothermobacter proteolyticus strain ATCC 5245 / DSM 5265 / BT.</title>
        <authorList>
            <person name="Dodson R.J."/>
            <person name="Durkin A.S."/>
            <person name="Wu M."/>
            <person name="Eisen J."/>
            <person name="Sutton G."/>
        </authorList>
    </citation>
    <scope>NUCLEOTIDE SEQUENCE [LARGE SCALE GENOMIC DNA]</scope>
    <source>
        <strain evidence="2">ATCC 35245 / DSM 5265 / OCM 4 / BT</strain>
    </source>
</reference>
<sequence>MHAEVAESPSCKLLAILKFSEVVGKQIKPP</sequence>
<evidence type="ECO:0000313" key="2">
    <source>
        <dbReference type="Proteomes" id="UP000001732"/>
    </source>
</evidence>
<keyword evidence="2" id="KW-1185">Reference proteome</keyword>